<dbReference type="OrthoDB" id="60822at2759"/>
<dbReference type="PANTHER" id="PTHR36417:SF2">
    <property type="entry name" value="SELENOPROTEIN DOMAIN PROTEIN (AFU_ORTHOLOGUE AFUA_1G05220)"/>
    <property type="match status" value="1"/>
</dbReference>
<evidence type="ECO:0000313" key="3">
    <source>
        <dbReference type="EMBL" id="KIW47634.1"/>
    </source>
</evidence>
<keyword evidence="4" id="KW-1185">Reference proteome</keyword>
<accession>A0A0D2EI49</accession>
<dbReference type="AlphaFoldDB" id="A0A0D2EI49"/>
<gene>
    <name evidence="3" type="ORF">PV06_00313</name>
</gene>
<evidence type="ECO:0000313" key="4">
    <source>
        <dbReference type="Proteomes" id="UP000053342"/>
    </source>
</evidence>
<evidence type="ECO:0000256" key="2">
    <source>
        <dbReference type="SAM" id="MobiDB-lite"/>
    </source>
</evidence>
<feature type="compositionally biased region" description="Polar residues" evidence="2">
    <location>
        <begin position="156"/>
        <end position="183"/>
    </location>
</feature>
<dbReference type="EMBL" id="KN847332">
    <property type="protein sequence ID" value="KIW47634.1"/>
    <property type="molecule type" value="Genomic_DNA"/>
</dbReference>
<keyword evidence="1" id="KW-0676">Redox-active center</keyword>
<proteinExistence type="predicted"/>
<dbReference type="InterPro" id="IPR036249">
    <property type="entry name" value="Thioredoxin-like_sf"/>
</dbReference>
<evidence type="ECO:0000256" key="1">
    <source>
        <dbReference type="ARBA" id="ARBA00023284"/>
    </source>
</evidence>
<dbReference type="Gene3D" id="3.40.30.10">
    <property type="entry name" value="Glutaredoxin"/>
    <property type="match status" value="1"/>
</dbReference>
<dbReference type="RefSeq" id="XP_016267850.1">
    <property type="nucleotide sequence ID" value="XM_016400797.1"/>
</dbReference>
<dbReference type="GeneID" id="27352387"/>
<dbReference type="PANTHER" id="PTHR36417">
    <property type="entry name" value="SELENOPROTEIN DOMAIN PROTEIN (AFU_ORTHOLOGUE AFUA_1G05220)"/>
    <property type="match status" value="1"/>
</dbReference>
<dbReference type="Proteomes" id="UP000053342">
    <property type="component" value="Unassembled WGS sequence"/>
</dbReference>
<reference evidence="3 4" key="1">
    <citation type="submission" date="2015-01" db="EMBL/GenBank/DDBJ databases">
        <title>The Genome Sequence of Exophiala oligosperma CBS72588.</title>
        <authorList>
            <consortium name="The Broad Institute Genomics Platform"/>
            <person name="Cuomo C."/>
            <person name="de Hoog S."/>
            <person name="Gorbushina A."/>
            <person name="Stielow B."/>
            <person name="Teixiera M."/>
            <person name="Abouelleil A."/>
            <person name="Chapman S.B."/>
            <person name="Priest M."/>
            <person name="Young S.K."/>
            <person name="Wortman J."/>
            <person name="Nusbaum C."/>
            <person name="Birren B."/>
        </authorList>
    </citation>
    <scope>NUCLEOTIDE SEQUENCE [LARGE SCALE GENOMIC DNA]</scope>
    <source>
        <strain evidence="3 4">CBS 72588</strain>
    </source>
</reference>
<dbReference type="InterPro" id="IPR011893">
    <property type="entry name" value="Selenoprotein_Rdx-typ"/>
</dbReference>
<dbReference type="Pfam" id="PF10262">
    <property type="entry name" value="Rdx"/>
    <property type="match status" value="1"/>
</dbReference>
<organism evidence="3 4">
    <name type="scientific">Exophiala oligosperma</name>
    <dbReference type="NCBI Taxonomy" id="215243"/>
    <lineage>
        <taxon>Eukaryota</taxon>
        <taxon>Fungi</taxon>
        <taxon>Dikarya</taxon>
        <taxon>Ascomycota</taxon>
        <taxon>Pezizomycotina</taxon>
        <taxon>Eurotiomycetes</taxon>
        <taxon>Chaetothyriomycetidae</taxon>
        <taxon>Chaetothyriales</taxon>
        <taxon>Herpotrichiellaceae</taxon>
        <taxon>Exophiala</taxon>
    </lineage>
</organism>
<protein>
    <recommendedName>
        <fullName evidence="5">Selenoprotein W-like protein</fullName>
    </recommendedName>
</protein>
<feature type="compositionally biased region" description="Basic and acidic residues" evidence="2">
    <location>
        <begin position="189"/>
        <end position="201"/>
    </location>
</feature>
<name>A0A0D2EI49_9EURO</name>
<feature type="region of interest" description="Disordered" evidence="2">
    <location>
        <begin position="80"/>
        <end position="105"/>
    </location>
</feature>
<dbReference type="HOGENOM" id="CLU_068510_1_1_1"/>
<feature type="region of interest" description="Disordered" evidence="2">
    <location>
        <begin position="140"/>
        <end position="201"/>
    </location>
</feature>
<evidence type="ECO:0008006" key="5">
    <source>
        <dbReference type="Google" id="ProtNLM"/>
    </source>
</evidence>
<dbReference type="SUPFAM" id="SSF52833">
    <property type="entry name" value="Thioredoxin-like"/>
    <property type="match status" value="1"/>
</dbReference>
<sequence length="201" mass="21544">MTTQAQAAASSTAVTSQQATTAVQVPRISIKFCTQCKWNLRAAYYAQELLQTFGTSVGEIALVPATGGIFTVTMTHAVATSTSTDSKVTQKSEESPEQMEPTTTTMTTTTVTATDTILWDRKTDGGFPETKELKSRVRNIIQPGRDLGHIDRSLNKAKTTPQQQASQAEETVRDGSSNGSNQETGGGEGEAKSKIECEDCK</sequence>
<dbReference type="VEuPathDB" id="FungiDB:PV06_00313"/>